<dbReference type="GeneID" id="54287866"/>
<sequence length="642" mass="71270">MDDAVRLSAEGFRSIYESGFKTWARLHANVEGRSGLPASSFATQGICQHHPALSRKIRLEDYQLGVITTGESIWGSCGAKCTYAMPLFRQSVSIQVGVKEPVSLSISKSTERQHTLLSCFIRNQDYLAILVIAWAYILSARWTEIIPGNCSLTYTESQATTHQDTTQRQDEGNLVSVELGDVNPQEARRWAASIQLQKSFGFLLLHPLKSMSSICSAATFSGATHYLNRFCARHNVFDQSQAALASVLLLPSMGSMGSLRLPAPSSSMGVSQITPASLGEDSNDDCIHRSHQLDKLLTLSCNMGGMRPLLLSVFYEPNIECNAVTPWLQGSLAAIKQVAGNNSYVIGRLCMERSPKVAFLWLGCIILDLQDKLLQDVHYGQILVDLHSAAWSGVVQSFIQERVSNPLVTNGTISRADECRLLFLSQSDRHVRLPVCKWKPFGRTELDNVDIEVRAHQQCDDHWLQYEGIDWKCDDGSLDFLSSQNSGSQQTFGETSIQETRDECATSISYKEMVRDQEHISENATRNICGWLRSDVYAQGEQNIWKHEWFDISDSDDDDMTEDETISDGSDRLSPRVESWLLNSNASTTISSVDEGDQISPLQAEVEQLDKSVNGIVVGSLSEHNVANLAQLLEAKESFVNP</sequence>
<dbReference type="Proteomes" id="UP000799778">
    <property type="component" value="Unassembled WGS sequence"/>
</dbReference>
<keyword evidence="2" id="KW-1185">Reference proteome</keyword>
<reference evidence="1" key="1">
    <citation type="journal article" date="2020" name="Stud. Mycol.">
        <title>101 Dothideomycetes genomes: a test case for predicting lifestyles and emergence of pathogens.</title>
        <authorList>
            <person name="Haridas S."/>
            <person name="Albert R."/>
            <person name="Binder M."/>
            <person name="Bloem J."/>
            <person name="Labutti K."/>
            <person name="Salamov A."/>
            <person name="Andreopoulos B."/>
            <person name="Baker S."/>
            <person name="Barry K."/>
            <person name="Bills G."/>
            <person name="Bluhm B."/>
            <person name="Cannon C."/>
            <person name="Castanera R."/>
            <person name="Culley D."/>
            <person name="Daum C."/>
            <person name="Ezra D."/>
            <person name="Gonzalez J."/>
            <person name="Henrissat B."/>
            <person name="Kuo A."/>
            <person name="Liang C."/>
            <person name="Lipzen A."/>
            <person name="Lutzoni F."/>
            <person name="Magnuson J."/>
            <person name="Mondo S."/>
            <person name="Nolan M."/>
            <person name="Ohm R."/>
            <person name="Pangilinan J."/>
            <person name="Park H.-J."/>
            <person name="Ramirez L."/>
            <person name="Alfaro M."/>
            <person name="Sun H."/>
            <person name="Tritt A."/>
            <person name="Yoshinaga Y."/>
            <person name="Zwiers L.-H."/>
            <person name="Turgeon B."/>
            <person name="Goodwin S."/>
            <person name="Spatafora J."/>
            <person name="Crous P."/>
            <person name="Grigoriev I."/>
        </authorList>
    </citation>
    <scope>NUCLEOTIDE SEQUENCE</scope>
    <source>
        <strain evidence="1">CBS 175.79</strain>
    </source>
</reference>
<organism evidence="1 2">
    <name type="scientific">Aaosphaeria arxii CBS 175.79</name>
    <dbReference type="NCBI Taxonomy" id="1450172"/>
    <lineage>
        <taxon>Eukaryota</taxon>
        <taxon>Fungi</taxon>
        <taxon>Dikarya</taxon>
        <taxon>Ascomycota</taxon>
        <taxon>Pezizomycotina</taxon>
        <taxon>Dothideomycetes</taxon>
        <taxon>Pleosporomycetidae</taxon>
        <taxon>Pleosporales</taxon>
        <taxon>Pleosporales incertae sedis</taxon>
        <taxon>Aaosphaeria</taxon>
    </lineage>
</organism>
<evidence type="ECO:0000313" key="1">
    <source>
        <dbReference type="EMBL" id="KAF2014174.1"/>
    </source>
</evidence>
<accession>A0A6A5XPA0</accession>
<protein>
    <submittedName>
        <fullName evidence="1">Uncharacterized protein</fullName>
    </submittedName>
</protein>
<dbReference type="AlphaFoldDB" id="A0A6A5XPA0"/>
<dbReference type="OrthoDB" id="3549294at2759"/>
<name>A0A6A5XPA0_9PLEO</name>
<proteinExistence type="predicted"/>
<gene>
    <name evidence="1" type="ORF">BU24DRAFT_441792</name>
</gene>
<dbReference type="RefSeq" id="XP_033382513.1">
    <property type="nucleotide sequence ID" value="XM_033530469.1"/>
</dbReference>
<dbReference type="EMBL" id="ML978070">
    <property type="protein sequence ID" value="KAF2014174.1"/>
    <property type="molecule type" value="Genomic_DNA"/>
</dbReference>
<evidence type="ECO:0000313" key="2">
    <source>
        <dbReference type="Proteomes" id="UP000799778"/>
    </source>
</evidence>